<comment type="caution">
    <text evidence="1">The sequence shown here is derived from an EMBL/GenBank/DDBJ whole genome shotgun (WGS) entry which is preliminary data.</text>
</comment>
<accession>A0A9N9NAW4</accession>
<evidence type="ECO:0000313" key="2">
    <source>
        <dbReference type="Proteomes" id="UP000789342"/>
    </source>
</evidence>
<sequence length="45" mass="5141">CALVKQMRKVLKVNIKETLEDRKISLSLIKKTPLPVKLLPDVNAR</sequence>
<dbReference type="Proteomes" id="UP000789342">
    <property type="component" value="Unassembled WGS sequence"/>
</dbReference>
<keyword evidence="2" id="KW-1185">Reference proteome</keyword>
<reference evidence="1" key="1">
    <citation type="submission" date="2021-06" db="EMBL/GenBank/DDBJ databases">
        <authorList>
            <person name="Kallberg Y."/>
            <person name="Tangrot J."/>
            <person name="Rosling A."/>
        </authorList>
    </citation>
    <scope>NUCLEOTIDE SEQUENCE</scope>
    <source>
        <strain evidence="1">CL551</strain>
    </source>
</reference>
<name>A0A9N9NAW4_9GLOM</name>
<gene>
    <name evidence="1" type="ORF">AMORRO_LOCUS13039</name>
</gene>
<protein>
    <submittedName>
        <fullName evidence="1">16334_t:CDS:1</fullName>
    </submittedName>
</protein>
<organism evidence="1 2">
    <name type="scientific">Acaulospora morrowiae</name>
    <dbReference type="NCBI Taxonomy" id="94023"/>
    <lineage>
        <taxon>Eukaryota</taxon>
        <taxon>Fungi</taxon>
        <taxon>Fungi incertae sedis</taxon>
        <taxon>Mucoromycota</taxon>
        <taxon>Glomeromycotina</taxon>
        <taxon>Glomeromycetes</taxon>
        <taxon>Diversisporales</taxon>
        <taxon>Acaulosporaceae</taxon>
        <taxon>Acaulospora</taxon>
    </lineage>
</organism>
<dbReference type="EMBL" id="CAJVPV010020979">
    <property type="protein sequence ID" value="CAG8716485.1"/>
    <property type="molecule type" value="Genomic_DNA"/>
</dbReference>
<proteinExistence type="predicted"/>
<feature type="non-terminal residue" evidence="1">
    <location>
        <position position="45"/>
    </location>
</feature>
<evidence type="ECO:0000313" key="1">
    <source>
        <dbReference type="EMBL" id="CAG8716485.1"/>
    </source>
</evidence>
<dbReference type="AlphaFoldDB" id="A0A9N9NAW4"/>